<dbReference type="PANTHER" id="PTHR13748">
    <property type="entry name" value="COBW-RELATED"/>
    <property type="match status" value="1"/>
</dbReference>
<evidence type="ECO:0000313" key="3">
    <source>
        <dbReference type="Proteomes" id="UP000228531"/>
    </source>
</evidence>
<evidence type="ECO:0000259" key="1">
    <source>
        <dbReference type="Pfam" id="PF02492"/>
    </source>
</evidence>
<dbReference type="Pfam" id="PF02492">
    <property type="entry name" value="cobW"/>
    <property type="match status" value="1"/>
</dbReference>
<comment type="caution">
    <text evidence="2">The sequence shown here is derived from an EMBL/GenBank/DDBJ whole genome shotgun (WGS) entry which is preliminary data.</text>
</comment>
<dbReference type="OrthoDB" id="9808822at2"/>
<dbReference type="InterPro" id="IPR027417">
    <property type="entry name" value="P-loop_NTPase"/>
</dbReference>
<sequence length="293" mass="31356">MNPLPVTVIGGYLGAGKTTLINQLLKAPQGQRLFVIVNDFGAINIDQSLLAARDEDTIALTNGCVCCTMGADLFMALGDVLDRNPRPDHLIVEASGIADPTKIANAAITEPDMRHAGILTVVDAMSYDGLRRDPLIGAQFAQQIACADLVAISKAKGGVPKIDLSDLTRAPVLTQGAPEHILHLVADIRHEEGPLNAALRHPDYVSWSSQDRLTLPEDALRTAFAARPRGLFRVKGKLPYDDQTSWIVQCVGTQVEINATAGVHTANIVGIGLAGMVTLTEIEAWWNDCLARG</sequence>
<dbReference type="CDD" id="cd03112">
    <property type="entry name" value="CobW-like"/>
    <property type="match status" value="1"/>
</dbReference>
<dbReference type="RefSeq" id="WP_100369379.1">
    <property type="nucleotide sequence ID" value="NZ_PGTY01000004.1"/>
</dbReference>
<dbReference type="GO" id="GO:0005737">
    <property type="term" value="C:cytoplasm"/>
    <property type="evidence" value="ECO:0007669"/>
    <property type="project" value="TreeGrafter"/>
</dbReference>
<proteinExistence type="predicted"/>
<name>A0A2M8W0C4_9RHOB</name>
<dbReference type="AlphaFoldDB" id="A0A2M8W0C4"/>
<dbReference type="Proteomes" id="UP000228531">
    <property type="component" value="Unassembled WGS sequence"/>
</dbReference>
<accession>A0A2M8W0C4</accession>
<organism evidence="2 3">
    <name type="scientific">Yoonia maricola</name>
    <dbReference type="NCBI Taxonomy" id="420999"/>
    <lineage>
        <taxon>Bacteria</taxon>
        <taxon>Pseudomonadati</taxon>
        <taxon>Pseudomonadota</taxon>
        <taxon>Alphaproteobacteria</taxon>
        <taxon>Rhodobacterales</taxon>
        <taxon>Paracoccaceae</taxon>
        <taxon>Yoonia</taxon>
    </lineage>
</organism>
<feature type="domain" description="CobW/HypB/UreG nucleotide-binding" evidence="1">
    <location>
        <begin position="5"/>
        <end position="155"/>
    </location>
</feature>
<dbReference type="PANTHER" id="PTHR13748:SF62">
    <property type="entry name" value="COBW DOMAIN-CONTAINING PROTEIN"/>
    <property type="match status" value="1"/>
</dbReference>
<reference evidence="2 3" key="1">
    <citation type="submission" date="2017-11" db="EMBL/GenBank/DDBJ databases">
        <title>Genomic Encyclopedia of Archaeal and Bacterial Type Strains, Phase II (KMG-II): From Individual Species to Whole Genera.</title>
        <authorList>
            <person name="Goeker M."/>
        </authorList>
    </citation>
    <scope>NUCLEOTIDE SEQUENCE [LARGE SCALE GENOMIC DNA]</scope>
    <source>
        <strain evidence="2 3">DSM 29128</strain>
    </source>
</reference>
<gene>
    <name evidence="2" type="ORF">BC777_3432</name>
</gene>
<dbReference type="InterPro" id="IPR051316">
    <property type="entry name" value="Zinc-reg_GTPase_activator"/>
</dbReference>
<dbReference type="Gene3D" id="3.40.50.300">
    <property type="entry name" value="P-loop containing nucleotide triphosphate hydrolases"/>
    <property type="match status" value="1"/>
</dbReference>
<dbReference type="InterPro" id="IPR003495">
    <property type="entry name" value="CobW/HypB/UreG_nucleotide-bd"/>
</dbReference>
<dbReference type="EMBL" id="PGTY01000004">
    <property type="protein sequence ID" value="PJI84374.1"/>
    <property type="molecule type" value="Genomic_DNA"/>
</dbReference>
<keyword evidence="3" id="KW-1185">Reference proteome</keyword>
<protein>
    <submittedName>
        <fullName evidence="2">CobW/HypB/UreG family nucleotide-binding protein</fullName>
    </submittedName>
</protein>
<evidence type="ECO:0000313" key="2">
    <source>
        <dbReference type="EMBL" id="PJI84374.1"/>
    </source>
</evidence>
<dbReference type="SUPFAM" id="SSF52540">
    <property type="entry name" value="P-loop containing nucleoside triphosphate hydrolases"/>
    <property type="match status" value="1"/>
</dbReference>